<dbReference type="OrthoDB" id="661431at2759"/>
<accession>A0A811PHR0</accession>
<dbReference type="InterPro" id="IPR011676">
    <property type="entry name" value="DUF1618"/>
</dbReference>
<evidence type="ECO:0000313" key="2">
    <source>
        <dbReference type="EMBL" id="CAD6239318.1"/>
    </source>
</evidence>
<gene>
    <name evidence="2" type="ORF">NCGR_LOCUS26294</name>
</gene>
<feature type="domain" description="DUF1618" evidence="1">
    <location>
        <begin position="202"/>
        <end position="322"/>
    </location>
</feature>
<dbReference type="Proteomes" id="UP000604825">
    <property type="component" value="Unassembled WGS sequence"/>
</dbReference>
<dbReference type="AlphaFoldDB" id="A0A811PHR0"/>
<evidence type="ECO:0000313" key="3">
    <source>
        <dbReference type="Proteomes" id="UP000604825"/>
    </source>
</evidence>
<organism evidence="2 3">
    <name type="scientific">Miscanthus lutarioriparius</name>
    <dbReference type="NCBI Taxonomy" id="422564"/>
    <lineage>
        <taxon>Eukaryota</taxon>
        <taxon>Viridiplantae</taxon>
        <taxon>Streptophyta</taxon>
        <taxon>Embryophyta</taxon>
        <taxon>Tracheophyta</taxon>
        <taxon>Spermatophyta</taxon>
        <taxon>Magnoliopsida</taxon>
        <taxon>Liliopsida</taxon>
        <taxon>Poales</taxon>
        <taxon>Poaceae</taxon>
        <taxon>PACMAD clade</taxon>
        <taxon>Panicoideae</taxon>
        <taxon>Andropogonodae</taxon>
        <taxon>Andropogoneae</taxon>
        <taxon>Saccharinae</taxon>
        <taxon>Miscanthus</taxon>
    </lineage>
</organism>
<protein>
    <recommendedName>
        <fullName evidence="1">DUF1618 domain-containing protein</fullName>
    </recommendedName>
</protein>
<name>A0A811PHR0_9POAL</name>
<dbReference type="EMBL" id="CAJGYO010000006">
    <property type="protein sequence ID" value="CAD6239318.1"/>
    <property type="molecule type" value="Genomic_DNA"/>
</dbReference>
<sequence>MDLRPDWILLNTVAVAGRNSDAITATDCTRYGKTIEVSLSLEHPPHPSILYVHSSDMNPCVPPNIVCAVENLVLVSVNFGSGPSSLSRYDFDYFIYQAHTSGPSLQRLQRPHDPYFKYNGVGLLPRSDGKYTVAALIPTFTRNQYKLYVLHSHTQSWSCRTLCVEVPQEPFPMELPRGSTQLHSHLTSGVITIGGEGGTIGWVDHWRGILLCDVLLEKPSLRGVPIPLPLKELRDTSGKDFPFGPGWQRRGIAFSRDKVLKLVHLEVTATRLPYKDPETGSLSFKVDSWALTTWSNTRMTNSYEDWHQDCTVHASDITIDNPAVSKVLESGLLAGEHLALQNLVMSQPAQCMNGKEDVVCLVARKKHNHPAAWILIVDMKNAKVQAVEEFGTTERQLHSSIIYYPSMISQYMMNPPTTLGRSFPISSKETHEEQLHVGIKPSERPTPYPWARLVHCMQPNQGRRMQCTLDWLAELGLQPGLWHARGFTQPGSSGGDDAEE</sequence>
<dbReference type="PANTHER" id="PTHR33074:SF72">
    <property type="entry name" value="DUF1618 DOMAIN-CONTAINING PROTEIN"/>
    <property type="match status" value="1"/>
</dbReference>
<comment type="caution">
    <text evidence="2">The sequence shown here is derived from an EMBL/GenBank/DDBJ whole genome shotgun (WGS) entry which is preliminary data.</text>
</comment>
<proteinExistence type="predicted"/>
<evidence type="ECO:0000259" key="1">
    <source>
        <dbReference type="Pfam" id="PF07762"/>
    </source>
</evidence>
<keyword evidence="3" id="KW-1185">Reference proteome</keyword>
<dbReference type="PANTHER" id="PTHR33074">
    <property type="entry name" value="EXPRESSED PROTEIN-RELATED"/>
    <property type="match status" value="1"/>
</dbReference>
<dbReference type="Pfam" id="PF07762">
    <property type="entry name" value="DUF1618"/>
    <property type="match status" value="1"/>
</dbReference>
<reference evidence="2" key="1">
    <citation type="submission" date="2020-10" db="EMBL/GenBank/DDBJ databases">
        <authorList>
            <person name="Han B."/>
            <person name="Lu T."/>
            <person name="Zhao Q."/>
            <person name="Huang X."/>
            <person name="Zhao Y."/>
        </authorList>
    </citation>
    <scope>NUCLEOTIDE SEQUENCE</scope>
</reference>